<evidence type="ECO:0000313" key="1">
    <source>
        <dbReference type="EMBL" id="SPF80899.1"/>
    </source>
</evidence>
<dbReference type="EMBL" id="OMOJ01000005">
    <property type="protein sequence ID" value="SPF80899.1"/>
    <property type="molecule type" value="Genomic_DNA"/>
</dbReference>
<name>A0A2R8AYE6_9RHOB</name>
<dbReference type="RefSeq" id="WP_108886744.1">
    <property type="nucleotide sequence ID" value="NZ_OMOJ01000005.1"/>
</dbReference>
<accession>A0A2R8AYE6</accession>
<proteinExistence type="predicted"/>
<dbReference type="Gene3D" id="3.30.1360.120">
    <property type="entry name" value="Probable tRNA modification gtpase trme, domain 1"/>
    <property type="match status" value="1"/>
</dbReference>
<dbReference type="OrthoDB" id="9814782at2"/>
<dbReference type="InterPro" id="IPR027266">
    <property type="entry name" value="TrmE/GcvT-like"/>
</dbReference>
<keyword evidence="1" id="KW-0560">Oxidoreductase</keyword>
<dbReference type="SUPFAM" id="SSF103025">
    <property type="entry name" value="Folate-binding domain"/>
    <property type="match status" value="1"/>
</dbReference>
<dbReference type="Pfam" id="PF04268">
    <property type="entry name" value="SoxG"/>
    <property type="match status" value="1"/>
</dbReference>
<dbReference type="InterPro" id="IPR007375">
    <property type="entry name" value="SoxG"/>
</dbReference>
<dbReference type="AlphaFoldDB" id="A0A2R8AYE6"/>
<reference evidence="2" key="1">
    <citation type="submission" date="2018-03" db="EMBL/GenBank/DDBJ databases">
        <authorList>
            <person name="Rodrigo-Torres L."/>
            <person name="Arahal R. D."/>
            <person name="Lucena T."/>
        </authorList>
    </citation>
    <scope>NUCLEOTIDE SEQUENCE [LARGE SCALE GENOMIC DNA]</scope>
    <source>
        <strain evidence="2">CECT 8871</strain>
    </source>
</reference>
<evidence type="ECO:0000313" key="2">
    <source>
        <dbReference type="Proteomes" id="UP000244904"/>
    </source>
</evidence>
<organism evidence="1 2">
    <name type="scientific">Pseudoprimorskyibacter insulae</name>
    <dbReference type="NCBI Taxonomy" id="1695997"/>
    <lineage>
        <taxon>Bacteria</taxon>
        <taxon>Pseudomonadati</taxon>
        <taxon>Pseudomonadota</taxon>
        <taxon>Alphaproteobacteria</taxon>
        <taxon>Rhodobacterales</taxon>
        <taxon>Paracoccaceae</taxon>
        <taxon>Pseudoprimorskyibacter</taxon>
    </lineage>
</organism>
<dbReference type="Gene3D" id="3.30.70.1520">
    <property type="entry name" value="Heterotetrameric sarcosine oxidase"/>
    <property type="match status" value="1"/>
</dbReference>
<keyword evidence="2" id="KW-1185">Reference proteome</keyword>
<dbReference type="Proteomes" id="UP000244904">
    <property type="component" value="Unassembled WGS sequence"/>
</dbReference>
<dbReference type="GO" id="GO:0008115">
    <property type="term" value="F:sarcosine oxidase activity"/>
    <property type="evidence" value="ECO:0007669"/>
    <property type="project" value="UniProtKB-EC"/>
</dbReference>
<sequence>MSDVKTAMGAAQFEGIAKVEALPATGMITIRGTFSDAGFGKAVCAAAGVEALPGVRETRLTGGKGLLWMSPDELLLICAYSAADRTAHQLAEALKGQHALVANVSDARSLFQVQGRNAREIIAKLAPVDMAPSAFGPGMVRRSRLAQVPAAIWMTDSSTVQIMCFRSVSEYVYGLLTTSAELGGEVGYY</sequence>
<dbReference type="EC" id="1.5.3.1" evidence="1"/>
<protein>
    <submittedName>
        <fullName evidence="1">Sarcosine oxidase subunit gamma</fullName>
        <ecNumber evidence="1">1.5.3.1</ecNumber>
    </submittedName>
</protein>
<gene>
    <name evidence="1" type="primary">soxG</name>
    <name evidence="1" type="ORF">PRI8871_02712</name>
</gene>